<dbReference type="InterPro" id="IPR036683">
    <property type="entry name" value="CO_DH_flav_C_dom_sf"/>
</dbReference>
<proteinExistence type="predicted"/>
<dbReference type="Gene3D" id="3.30.465.10">
    <property type="match status" value="2"/>
</dbReference>
<dbReference type="Proteomes" id="UP000666369">
    <property type="component" value="Unassembled WGS sequence"/>
</dbReference>
<dbReference type="InterPro" id="IPR002346">
    <property type="entry name" value="Mopterin_DH_FAD-bd"/>
</dbReference>
<evidence type="ECO:0000313" key="4">
    <source>
        <dbReference type="EMBL" id="NGZ86225.1"/>
    </source>
</evidence>
<feature type="domain" description="FAD-binding PCMH-type" evidence="3">
    <location>
        <begin position="1"/>
        <end position="229"/>
    </location>
</feature>
<sequence length="357" mass="37260">MNPVAYLPAADIGAALAHAAPAYDLDAAGGEARFIAGGTNLIDLMKAHVVHPQALVDINALPLDDIAATDDGGLRLGATARNADTAYHPLVRRDYPLLTAAILAGASPQIRNMASNGGNLLQRTRCHYFYDPAAPCNKRTPGAGCSALGGLTRQHAILGASAHCIATHPSDMCVALAALEAVVEVRSANGTRRIDFADFHRLPGEHPEQDSTLAEGELITHIELPPAAHFAAHSAYLKFRDRASYAFALVSVAALLDIDADGVIREARLALGSVAHKPWRVPAAEALLAGHRVGSAGAVDVFAQAADLMLSGAQGQGANDFKIAMARRAVIRALKQASEGTHDNSHDYAAPGGKEPT</sequence>
<comment type="caution">
    <text evidence="4">The sequence shown here is derived from an EMBL/GenBank/DDBJ whole genome shotgun (WGS) entry which is preliminary data.</text>
</comment>
<dbReference type="PANTHER" id="PTHR42659:SF1">
    <property type="entry name" value="OXIDOREDUCTASE"/>
    <property type="match status" value="1"/>
</dbReference>
<dbReference type="InterPro" id="IPR036318">
    <property type="entry name" value="FAD-bd_PCMH-like_sf"/>
</dbReference>
<dbReference type="InterPro" id="IPR051312">
    <property type="entry name" value="Diverse_Substr_Oxidored"/>
</dbReference>
<evidence type="ECO:0000256" key="1">
    <source>
        <dbReference type="ARBA" id="ARBA00022827"/>
    </source>
</evidence>
<evidence type="ECO:0000313" key="5">
    <source>
        <dbReference type="Proteomes" id="UP000666369"/>
    </source>
</evidence>
<keyword evidence="1" id="KW-0285">Flavoprotein</keyword>
<evidence type="ECO:0000256" key="2">
    <source>
        <dbReference type="SAM" id="MobiDB-lite"/>
    </source>
</evidence>
<dbReference type="SMART" id="SM01092">
    <property type="entry name" value="CO_deh_flav_C"/>
    <property type="match status" value="1"/>
</dbReference>
<dbReference type="PANTHER" id="PTHR42659">
    <property type="entry name" value="XANTHINE DEHYDROGENASE SUBUNIT C-RELATED"/>
    <property type="match status" value="1"/>
</dbReference>
<name>A0ABX0FNX0_9BURK</name>
<dbReference type="SUPFAM" id="SSF55447">
    <property type="entry name" value="CO dehydrogenase flavoprotein C-terminal domain-like"/>
    <property type="match status" value="1"/>
</dbReference>
<organism evidence="4 5">
    <name type="scientific">Duganella aceris</name>
    <dbReference type="NCBI Taxonomy" id="2703883"/>
    <lineage>
        <taxon>Bacteria</taxon>
        <taxon>Pseudomonadati</taxon>
        <taxon>Pseudomonadota</taxon>
        <taxon>Betaproteobacteria</taxon>
        <taxon>Burkholderiales</taxon>
        <taxon>Oxalobacteraceae</taxon>
        <taxon>Telluria group</taxon>
        <taxon>Duganella</taxon>
    </lineage>
</organism>
<dbReference type="SUPFAM" id="SSF56176">
    <property type="entry name" value="FAD-binding/transporter-associated domain-like"/>
    <property type="match status" value="1"/>
</dbReference>
<reference evidence="5" key="2">
    <citation type="submission" date="2023-07" db="EMBL/GenBank/DDBJ databases">
        <title>Duganella aceri sp. nov., isolated from tree sap.</title>
        <authorList>
            <person name="Kim I.S."/>
        </authorList>
    </citation>
    <scope>NUCLEOTIDE SEQUENCE [LARGE SCALE GENOMIC DNA]</scope>
    <source>
        <strain evidence="5">SAP-35</strain>
    </source>
</reference>
<evidence type="ECO:0000259" key="3">
    <source>
        <dbReference type="PROSITE" id="PS51387"/>
    </source>
</evidence>
<dbReference type="Gene3D" id="3.30.390.50">
    <property type="entry name" value="CO dehydrogenase flavoprotein, C-terminal domain"/>
    <property type="match status" value="1"/>
</dbReference>
<dbReference type="InterPro" id="IPR016167">
    <property type="entry name" value="FAD-bd_PCMH_sub1"/>
</dbReference>
<dbReference type="Pfam" id="PF00941">
    <property type="entry name" value="FAD_binding_5"/>
    <property type="match status" value="1"/>
</dbReference>
<protein>
    <submittedName>
        <fullName evidence="4">Xanthine dehydrogenase family protein subunit M</fullName>
    </submittedName>
</protein>
<accession>A0ABX0FNX0</accession>
<dbReference type="Gene3D" id="3.30.43.10">
    <property type="entry name" value="Uridine Diphospho-n-acetylenolpyruvylglucosamine Reductase, domain 2"/>
    <property type="match status" value="1"/>
</dbReference>
<reference evidence="4 5" key="1">
    <citation type="submission" date="2020-01" db="EMBL/GenBank/DDBJ databases">
        <authorList>
            <person name="Lee S.D."/>
        </authorList>
    </citation>
    <scope>NUCLEOTIDE SEQUENCE [LARGE SCALE GENOMIC DNA]</scope>
    <source>
        <strain evidence="4 5">SAP-35</strain>
    </source>
</reference>
<dbReference type="InterPro" id="IPR016166">
    <property type="entry name" value="FAD-bd_PCMH"/>
</dbReference>
<feature type="region of interest" description="Disordered" evidence="2">
    <location>
        <begin position="336"/>
        <end position="357"/>
    </location>
</feature>
<dbReference type="Pfam" id="PF03450">
    <property type="entry name" value="CO_deh_flav_C"/>
    <property type="match status" value="1"/>
</dbReference>
<keyword evidence="5" id="KW-1185">Reference proteome</keyword>
<dbReference type="PROSITE" id="PS51387">
    <property type="entry name" value="FAD_PCMH"/>
    <property type="match status" value="1"/>
</dbReference>
<gene>
    <name evidence="4" type="ORF">GW587_18445</name>
</gene>
<dbReference type="EMBL" id="JAADJT010000008">
    <property type="protein sequence ID" value="NGZ86225.1"/>
    <property type="molecule type" value="Genomic_DNA"/>
</dbReference>
<dbReference type="InterPro" id="IPR005107">
    <property type="entry name" value="CO_DH_flav_C"/>
</dbReference>
<dbReference type="RefSeq" id="WP_166105908.1">
    <property type="nucleotide sequence ID" value="NZ_JAADJT010000008.1"/>
</dbReference>
<keyword evidence="1" id="KW-0274">FAD</keyword>
<dbReference type="InterPro" id="IPR016169">
    <property type="entry name" value="FAD-bd_PCMH_sub2"/>
</dbReference>